<proteinExistence type="inferred from homology"/>
<dbReference type="GO" id="GO:0008124">
    <property type="term" value="F:4-alpha-hydroxytetrahydrobiopterin dehydratase activity"/>
    <property type="evidence" value="ECO:0007669"/>
    <property type="project" value="UniProtKB-EC"/>
</dbReference>
<comment type="catalytic activity">
    <reaction evidence="1">
        <text>(4aS,6R)-4a-hydroxy-L-erythro-5,6,7,8-tetrahydrobiopterin = (6R)-L-erythro-6,7-dihydrobiopterin + H2O</text>
        <dbReference type="Rhea" id="RHEA:11920"/>
        <dbReference type="ChEBI" id="CHEBI:15377"/>
        <dbReference type="ChEBI" id="CHEBI:15642"/>
        <dbReference type="ChEBI" id="CHEBI:43120"/>
        <dbReference type="EC" id="4.2.1.96"/>
    </reaction>
</comment>
<dbReference type="Pfam" id="PF01329">
    <property type="entry name" value="Pterin_4a"/>
    <property type="match status" value="1"/>
</dbReference>
<dbReference type="InterPro" id="IPR036428">
    <property type="entry name" value="PCD_sf"/>
</dbReference>
<organism evidence="5 6">
    <name type="scientific">Roseivivax sediminis</name>
    <dbReference type="NCBI Taxonomy" id="936889"/>
    <lineage>
        <taxon>Bacteria</taxon>
        <taxon>Pseudomonadati</taxon>
        <taxon>Pseudomonadota</taxon>
        <taxon>Alphaproteobacteria</taxon>
        <taxon>Rhodobacterales</taxon>
        <taxon>Roseobacteraceae</taxon>
        <taxon>Roseivivax</taxon>
    </lineage>
</organism>
<reference evidence="5 6" key="1">
    <citation type="submission" date="2016-10" db="EMBL/GenBank/DDBJ databases">
        <authorList>
            <person name="Varghese N."/>
            <person name="Submissions S."/>
        </authorList>
    </citation>
    <scope>NUCLEOTIDE SEQUENCE [LARGE SCALE GENOMIC DNA]</scope>
    <source>
        <strain evidence="6">YIM D21,KCTC 23444,ACCC 10710</strain>
    </source>
</reference>
<keyword evidence="4" id="KW-0456">Lyase</keyword>
<comment type="similarity">
    <text evidence="2">Belongs to the pterin-4-alpha-carbinolamine dehydratase family.</text>
</comment>
<dbReference type="GO" id="GO:0006729">
    <property type="term" value="P:tetrahydrobiopterin biosynthetic process"/>
    <property type="evidence" value="ECO:0007669"/>
    <property type="project" value="InterPro"/>
</dbReference>
<accession>A0A1I1XW20</accession>
<evidence type="ECO:0000313" key="6">
    <source>
        <dbReference type="Proteomes" id="UP000325289"/>
    </source>
</evidence>
<dbReference type="Proteomes" id="UP000325289">
    <property type="component" value="Unassembled WGS sequence"/>
</dbReference>
<dbReference type="Gene3D" id="3.30.1360.20">
    <property type="entry name" value="Transcriptional coactivator/pterin dehydratase"/>
    <property type="match status" value="1"/>
</dbReference>
<dbReference type="InterPro" id="IPR001533">
    <property type="entry name" value="Pterin_deHydtase"/>
</dbReference>
<dbReference type="EMBL" id="FOMS01000006">
    <property type="protein sequence ID" value="SFE11492.1"/>
    <property type="molecule type" value="Genomic_DNA"/>
</dbReference>
<evidence type="ECO:0000256" key="4">
    <source>
        <dbReference type="ARBA" id="ARBA00023239"/>
    </source>
</evidence>
<dbReference type="OrthoDB" id="5297462at2"/>
<dbReference type="EC" id="4.2.1.96" evidence="3"/>
<name>A0A1I1XW20_9RHOB</name>
<dbReference type="AlphaFoldDB" id="A0A1I1XW20"/>
<keyword evidence="6" id="KW-1185">Reference proteome</keyword>
<evidence type="ECO:0000256" key="1">
    <source>
        <dbReference type="ARBA" id="ARBA00001554"/>
    </source>
</evidence>
<evidence type="ECO:0000256" key="2">
    <source>
        <dbReference type="ARBA" id="ARBA00006472"/>
    </source>
</evidence>
<dbReference type="SUPFAM" id="SSF55248">
    <property type="entry name" value="PCD-like"/>
    <property type="match status" value="1"/>
</dbReference>
<protein>
    <recommendedName>
        <fullName evidence="3">4a-hydroxytetrahydrobiopterin dehydratase</fullName>
        <ecNumber evidence="3">4.2.1.96</ecNumber>
    </recommendedName>
</protein>
<dbReference type="RefSeq" id="WP_149755999.1">
    <property type="nucleotide sequence ID" value="NZ_FOMS01000006.1"/>
</dbReference>
<evidence type="ECO:0000313" key="5">
    <source>
        <dbReference type="EMBL" id="SFE11492.1"/>
    </source>
</evidence>
<sequence length="95" mass="10609">MNGMRIEPSKVPEHWTAVGKTGAVTRRFEFENYAATSVFLDRLATISEETGLFPDLGFATRYVNVTIPADPETGDTSLRNSFAERVNDMFEGQMT</sequence>
<evidence type="ECO:0000256" key="3">
    <source>
        <dbReference type="ARBA" id="ARBA00013252"/>
    </source>
</evidence>
<gene>
    <name evidence="5" type="ORF">SAMN04515678_106174</name>
</gene>